<dbReference type="AlphaFoldDB" id="A0A501WQG6"/>
<keyword evidence="1" id="KW-0830">Ubiquinone</keyword>
<dbReference type="GO" id="GO:0045271">
    <property type="term" value="C:respiratory chain complex I"/>
    <property type="evidence" value="ECO:0007669"/>
    <property type="project" value="InterPro"/>
</dbReference>
<dbReference type="OrthoDB" id="9795340at2"/>
<sequence length="124" mass="13964">MKWLLQALTWWNGETLATRFFTWRNGKKVGADADGNVYYQNADGTRRWVIFNGEVEASRIAPEWHGWLHHTWQQPPTEAPLATKPWVKPHRANATGGPAAYHPTGSLLAAGPGVARDYEAWTPE</sequence>
<protein>
    <submittedName>
        <fullName evidence="1">NADH:ubiquinone oxidoreductase subunit NDUFA12</fullName>
    </submittedName>
</protein>
<gene>
    <name evidence="1" type="ORF">FJM51_15210</name>
</gene>
<dbReference type="InterPro" id="IPR007763">
    <property type="entry name" value="NDUFA12"/>
</dbReference>
<name>A0A501WQG6_9RHOB</name>
<comment type="caution">
    <text evidence="1">The sequence shown here is derived from an EMBL/GenBank/DDBJ whole genome shotgun (WGS) entry which is preliminary data.</text>
</comment>
<proteinExistence type="predicted"/>
<keyword evidence="2" id="KW-1185">Reference proteome</keyword>
<reference evidence="1 2" key="1">
    <citation type="submission" date="2019-06" db="EMBL/GenBank/DDBJ databases">
        <title>A novel bacterium of genus Amaricoccus, isolated from marine sediment.</title>
        <authorList>
            <person name="Huang H."/>
            <person name="Mo K."/>
            <person name="Hu Y."/>
        </authorList>
    </citation>
    <scope>NUCLEOTIDE SEQUENCE [LARGE SCALE GENOMIC DNA]</scope>
    <source>
        <strain evidence="1 2">HB172011</strain>
    </source>
</reference>
<dbReference type="Pfam" id="PF05071">
    <property type="entry name" value="NDUFA12"/>
    <property type="match status" value="1"/>
</dbReference>
<dbReference type="EMBL" id="VFRP01000016">
    <property type="protein sequence ID" value="TPE49231.1"/>
    <property type="molecule type" value="Genomic_DNA"/>
</dbReference>
<organism evidence="1 2">
    <name type="scientific">Amaricoccus solimangrovi</name>
    <dbReference type="NCBI Taxonomy" id="2589815"/>
    <lineage>
        <taxon>Bacteria</taxon>
        <taxon>Pseudomonadati</taxon>
        <taxon>Pseudomonadota</taxon>
        <taxon>Alphaproteobacteria</taxon>
        <taxon>Rhodobacterales</taxon>
        <taxon>Paracoccaceae</taxon>
        <taxon>Amaricoccus</taxon>
    </lineage>
</organism>
<accession>A0A501WQG6</accession>
<dbReference type="Proteomes" id="UP000319255">
    <property type="component" value="Unassembled WGS sequence"/>
</dbReference>
<dbReference type="RefSeq" id="WP_140454996.1">
    <property type="nucleotide sequence ID" value="NZ_VFRP01000016.1"/>
</dbReference>
<dbReference type="NCBIfam" id="NF006040">
    <property type="entry name" value="PRK08183.1"/>
    <property type="match status" value="1"/>
</dbReference>
<dbReference type="PANTHER" id="PTHR12910">
    <property type="entry name" value="NADH-UBIQUINONE OXIDOREDUCTASE SUBUNIT B17.2"/>
    <property type="match status" value="1"/>
</dbReference>
<dbReference type="GO" id="GO:0006979">
    <property type="term" value="P:response to oxidative stress"/>
    <property type="evidence" value="ECO:0007669"/>
    <property type="project" value="TreeGrafter"/>
</dbReference>
<dbReference type="PANTHER" id="PTHR12910:SF2">
    <property type="entry name" value="NADH DEHYDROGENASE [UBIQUINONE] 1 ALPHA SUBCOMPLEX SUBUNIT 12"/>
    <property type="match status" value="1"/>
</dbReference>
<evidence type="ECO:0000313" key="2">
    <source>
        <dbReference type="Proteomes" id="UP000319255"/>
    </source>
</evidence>
<evidence type="ECO:0000313" key="1">
    <source>
        <dbReference type="EMBL" id="TPE49231.1"/>
    </source>
</evidence>